<dbReference type="EMBL" id="JAEINH010000010">
    <property type="protein sequence ID" value="MBI9115805.1"/>
    <property type="molecule type" value="Genomic_DNA"/>
</dbReference>
<dbReference type="GO" id="GO:0035447">
    <property type="term" value="F:mycothiol synthase activity"/>
    <property type="evidence" value="ECO:0007669"/>
    <property type="project" value="UniProtKB-UniRule"/>
</dbReference>
<dbReference type="CDD" id="cd04301">
    <property type="entry name" value="NAT_SF"/>
    <property type="match status" value="2"/>
</dbReference>
<dbReference type="PANTHER" id="PTHR43877">
    <property type="entry name" value="AMINOALKYLPHOSPHONATE N-ACETYLTRANSFERASE-RELATED-RELATED"/>
    <property type="match status" value="1"/>
</dbReference>
<dbReference type="Pfam" id="PF00583">
    <property type="entry name" value="Acetyltransf_1"/>
    <property type="match status" value="2"/>
</dbReference>
<evidence type="ECO:0000256" key="3">
    <source>
        <dbReference type="ARBA" id="ARBA00023315"/>
    </source>
</evidence>
<keyword evidence="2 4" id="KW-0677">Repeat</keyword>
<dbReference type="EC" id="2.3.1.189" evidence="4"/>
<evidence type="ECO:0000313" key="6">
    <source>
        <dbReference type="EMBL" id="MBI9115805.1"/>
    </source>
</evidence>
<dbReference type="SUPFAM" id="SSF55729">
    <property type="entry name" value="Acyl-CoA N-acyltransferases (Nat)"/>
    <property type="match status" value="1"/>
</dbReference>
<dbReference type="InterPro" id="IPR017813">
    <property type="entry name" value="Mycothiol_AcTrfase"/>
</dbReference>
<dbReference type="PROSITE" id="PS51186">
    <property type="entry name" value="GNAT"/>
    <property type="match status" value="2"/>
</dbReference>
<accession>A0A934IBU4</accession>
<comment type="catalytic activity">
    <reaction evidence="4">
        <text>1D-myo-inositol 2-(L-cysteinylamino)-2-deoxy-alpha-D-glucopyranoside + acetyl-CoA = mycothiol + CoA + H(+)</text>
        <dbReference type="Rhea" id="RHEA:26172"/>
        <dbReference type="ChEBI" id="CHEBI:15378"/>
        <dbReference type="ChEBI" id="CHEBI:16768"/>
        <dbReference type="ChEBI" id="CHEBI:57287"/>
        <dbReference type="ChEBI" id="CHEBI:57288"/>
        <dbReference type="ChEBI" id="CHEBI:58887"/>
        <dbReference type="EC" id="2.3.1.189"/>
    </reaction>
</comment>
<comment type="similarity">
    <text evidence="4">Belongs to the acetyltransferase family. MshD subfamily.</text>
</comment>
<comment type="function">
    <text evidence="4">Catalyzes the transfer of acetyl from acetyl-CoA to desacetylmycothiol (Cys-GlcN-Ins) to form mycothiol.</text>
</comment>
<keyword evidence="1 4" id="KW-0808">Transferase</keyword>
<feature type="binding site" evidence="4">
    <location>
        <begin position="274"/>
        <end position="279"/>
    </location>
    <ligand>
        <name>acetyl-CoA</name>
        <dbReference type="ChEBI" id="CHEBI:57288"/>
        <label>2</label>
    </ligand>
</feature>
<feature type="domain" description="N-acetyltransferase" evidence="5">
    <location>
        <begin position="152"/>
        <end position="299"/>
    </location>
</feature>
<dbReference type="PIRSF" id="PIRSF021524">
    <property type="entry name" value="MSH_acetyltransferase"/>
    <property type="match status" value="1"/>
</dbReference>
<evidence type="ECO:0000313" key="7">
    <source>
        <dbReference type="Proteomes" id="UP000602087"/>
    </source>
</evidence>
<comment type="caution">
    <text evidence="6">The sequence shown here is derived from an EMBL/GenBank/DDBJ whole genome shotgun (WGS) entry which is preliminary data.</text>
</comment>
<keyword evidence="7" id="KW-1185">Reference proteome</keyword>
<feature type="binding site" evidence="4">
    <location>
        <position position="218"/>
    </location>
    <ligand>
        <name>1D-myo-inositol 2-(L-cysteinylamino)-2-deoxy-alpha-D-glucopyranoside</name>
        <dbReference type="ChEBI" id="CHEBI:58887"/>
    </ligand>
</feature>
<proteinExistence type="inferred from homology"/>
<sequence>MPLTGPLPPEDAEAVLRLARAAEHVDGVAPLSEQPLLWLRDASAPVEHLLVRAADDLAGYAQLDLGGTTSASAELVVHPFARRHGVGRALLAHVRDVADREGRELAVWAHGDVPAAQGLAAAEGYSVVRELLRMELDLTDRTLVPVDLAEGLTLRTFRPGDDDEAWVALNARAFADHPEQGRLTVADLRARTAEDWFDPEAFFLVHRGDALVGSLWVKVPTGQGDGPRTGEIYAVGIDPDAQGQGIGSALTRVALDHLARTGVGTAELYTEADNTAAVRTYTAAGFTVAATDVQYSRTS</sequence>
<dbReference type="Proteomes" id="UP000602087">
    <property type="component" value="Unassembled WGS sequence"/>
</dbReference>
<dbReference type="InterPro" id="IPR016181">
    <property type="entry name" value="Acyl_CoA_acyltransferase"/>
</dbReference>
<dbReference type="HAMAP" id="MF_01698">
    <property type="entry name" value="MshD"/>
    <property type="match status" value="1"/>
</dbReference>
<feature type="binding site" evidence="4">
    <location>
        <position position="231"/>
    </location>
    <ligand>
        <name>1D-myo-inositol 2-(L-cysteinylamino)-2-deoxy-alpha-D-glucopyranoside</name>
        <dbReference type="ChEBI" id="CHEBI:58887"/>
    </ligand>
</feature>
<feature type="domain" description="N-acetyltransferase" evidence="5">
    <location>
        <begin position="2"/>
        <end position="139"/>
    </location>
</feature>
<dbReference type="AlphaFoldDB" id="A0A934IBU4"/>
<evidence type="ECO:0000256" key="4">
    <source>
        <dbReference type="HAMAP-Rule" id="MF_01698"/>
    </source>
</evidence>
<dbReference type="GO" id="GO:0010125">
    <property type="term" value="P:mycothiol biosynthetic process"/>
    <property type="evidence" value="ECO:0007669"/>
    <property type="project" value="UniProtKB-UniRule"/>
</dbReference>
<feature type="binding site" evidence="4">
    <location>
        <position position="179"/>
    </location>
    <ligand>
        <name>1D-myo-inositol 2-(L-cysteinylamino)-2-deoxy-alpha-D-glucopyranoside</name>
        <dbReference type="ChEBI" id="CHEBI:58887"/>
    </ligand>
</feature>
<dbReference type="Gene3D" id="3.40.630.30">
    <property type="match status" value="1"/>
</dbReference>
<feature type="binding site" evidence="4">
    <location>
        <begin position="242"/>
        <end position="248"/>
    </location>
    <ligand>
        <name>acetyl-CoA</name>
        <dbReference type="ChEBI" id="CHEBI:57288"/>
        <label>2</label>
    </ligand>
</feature>
<evidence type="ECO:0000256" key="1">
    <source>
        <dbReference type="ARBA" id="ARBA00022679"/>
    </source>
</evidence>
<feature type="binding site" evidence="4">
    <location>
        <begin position="75"/>
        <end position="77"/>
    </location>
    <ligand>
        <name>acetyl-CoA</name>
        <dbReference type="ChEBI" id="CHEBI:57288"/>
        <label>1</label>
    </ligand>
</feature>
<protein>
    <recommendedName>
        <fullName evidence="4">Mycothiol acetyltransferase</fullName>
        <shortName evidence="4">MSH acetyltransferase</shortName>
        <ecNumber evidence="4">2.3.1.189</ecNumber>
    </recommendedName>
    <alternativeName>
        <fullName evidence="4">Mycothiol synthase</fullName>
    </alternativeName>
</protein>
<comment type="caution">
    <text evidence="4">Lacks conserved residue(s) required for the propagation of feature annotation.</text>
</comment>
<organism evidence="6 7">
    <name type="scientific">Sanguibacter suaedae</name>
    <dbReference type="NCBI Taxonomy" id="2795737"/>
    <lineage>
        <taxon>Bacteria</taxon>
        <taxon>Bacillati</taxon>
        <taxon>Actinomycetota</taxon>
        <taxon>Actinomycetes</taxon>
        <taxon>Micrococcales</taxon>
        <taxon>Sanguibacteraceae</taxon>
        <taxon>Sanguibacter</taxon>
    </lineage>
</organism>
<dbReference type="InterPro" id="IPR050832">
    <property type="entry name" value="Bact_Acetyltransf"/>
</dbReference>
<evidence type="ECO:0000256" key="2">
    <source>
        <dbReference type="ARBA" id="ARBA00022737"/>
    </source>
</evidence>
<dbReference type="NCBIfam" id="TIGR03448">
    <property type="entry name" value="mycothiol_MshD"/>
    <property type="match status" value="1"/>
</dbReference>
<comment type="subunit">
    <text evidence="4">Monomer.</text>
</comment>
<feature type="binding site" evidence="4">
    <location>
        <begin position="235"/>
        <end position="237"/>
    </location>
    <ligand>
        <name>acetyl-CoA</name>
        <dbReference type="ChEBI" id="CHEBI:57288"/>
        <label>2</label>
    </ligand>
</feature>
<feature type="binding site" evidence="4">
    <location>
        <position position="33"/>
    </location>
    <ligand>
        <name>1D-myo-inositol 2-(L-cysteinylamino)-2-deoxy-alpha-D-glucopyranoside</name>
        <dbReference type="ChEBI" id="CHEBI:58887"/>
    </ligand>
</feature>
<feature type="binding site" evidence="4">
    <location>
        <position position="269"/>
    </location>
    <ligand>
        <name>1D-myo-inositol 2-(L-cysteinylamino)-2-deoxy-alpha-D-glucopyranoside</name>
        <dbReference type="ChEBI" id="CHEBI:58887"/>
    </ligand>
</feature>
<name>A0A934IBU4_9MICO</name>
<evidence type="ECO:0000259" key="5">
    <source>
        <dbReference type="PROSITE" id="PS51186"/>
    </source>
</evidence>
<reference evidence="6" key="1">
    <citation type="submission" date="2020-12" db="EMBL/GenBank/DDBJ databases">
        <title>Sanguibacter suaedae sp. nov., isolated from Suaeda aralocaspica.</title>
        <authorList>
            <person name="Ma Q."/>
        </authorList>
    </citation>
    <scope>NUCLEOTIDE SEQUENCE</scope>
    <source>
        <strain evidence="6">YZGR15</strain>
    </source>
</reference>
<dbReference type="InterPro" id="IPR000182">
    <property type="entry name" value="GNAT_dom"/>
</dbReference>
<gene>
    <name evidence="4 6" type="primary">mshD</name>
    <name evidence="6" type="ORF">JAV76_12355</name>
</gene>
<keyword evidence="3 4" id="KW-0012">Acyltransferase</keyword>
<dbReference type="PANTHER" id="PTHR43877:SF2">
    <property type="entry name" value="AMINOALKYLPHOSPHONATE N-ACETYLTRANSFERASE-RELATED"/>
    <property type="match status" value="1"/>
</dbReference>